<accession>A0A4C1T2S3</accession>
<keyword evidence="3" id="KW-1185">Reference proteome</keyword>
<dbReference type="EMBL" id="BGZK01000032">
    <property type="protein sequence ID" value="GBP08722.1"/>
    <property type="molecule type" value="Genomic_DNA"/>
</dbReference>
<feature type="region of interest" description="Disordered" evidence="1">
    <location>
        <begin position="149"/>
        <end position="174"/>
    </location>
</feature>
<proteinExistence type="predicted"/>
<sequence length="174" mass="20277">MYRDEVLYVTFGEQSVSKWSPPPMDTGNSRDITGVLPASWTGIRYLMEAEVCHRNSHWTDRTQQRTGVCRTIKRCFNAISLPIVKLHQYPRVPDENDSNTTDFAYRDERYFSWDSNFPNNRSIARLVRRRRHIEAPNVVYPDQRTLVSSFEPHRARRRAPPTRTAPATPPSILS</sequence>
<dbReference type="AlphaFoldDB" id="A0A4C1T2S3"/>
<protein>
    <submittedName>
        <fullName evidence="2">Uncharacterized protein</fullName>
    </submittedName>
</protein>
<comment type="caution">
    <text evidence="2">The sequence shown here is derived from an EMBL/GenBank/DDBJ whole genome shotgun (WGS) entry which is preliminary data.</text>
</comment>
<gene>
    <name evidence="2" type="ORF">EVAR_7309_1</name>
</gene>
<organism evidence="2 3">
    <name type="scientific">Eumeta variegata</name>
    <name type="common">Bagworm moth</name>
    <name type="synonym">Eumeta japonica</name>
    <dbReference type="NCBI Taxonomy" id="151549"/>
    <lineage>
        <taxon>Eukaryota</taxon>
        <taxon>Metazoa</taxon>
        <taxon>Ecdysozoa</taxon>
        <taxon>Arthropoda</taxon>
        <taxon>Hexapoda</taxon>
        <taxon>Insecta</taxon>
        <taxon>Pterygota</taxon>
        <taxon>Neoptera</taxon>
        <taxon>Endopterygota</taxon>
        <taxon>Lepidoptera</taxon>
        <taxon>Glossata</taxon>
        <taxon>Ditrysia</taxon>
        <taxon>Tineoidea</taxon>
        <taxon>Psychidae</taxon>
        <taxon>Oiketicinae</taxon>
        <taxon>Eumeta</taxon>
    </lineage>
</organism>
<dbReference type="Proteomes" id="UP000299102">
    <property type="component" value="Unassembled WGS sequence"/>
</dbReference>
<reference evidence="2 3" key="1">
    <citation type="journal article" date="2019" name="Commun. Biol.">
        <title>The bagworm genome reveals a unique fibroin gene that provides high tensile strength.</title>
        <authorList>
            <person name="Kono N."/>
            <person name="Nakamura H."/>
            <person name="Ohtoshi R."/>
            <person name="Tomita M."/>
            <person name="Numata K."/>
            <person name="Arakawa K."/>
        </authorList>
    </citation>
    <scope>NUCLEOTIDE SEQUENCE [LARGE SCALE GENOMIC DNA]</scope>
</reference>
<evidence type="ECO:0000313" key="3">
    <source>
        <dbReference type="Proteomes" id="UP000299102"/>
    </source>
</evidence>
<evidence type="ECO:0000313" key="2">
    <source>
        <dbReference type="EMBL" id="GBP08722.1"/>
    </source>
</evidence>
<name>A0A4C1T2S3_EUMVA</name>
<evidence type="ECO:0000256" key="1">
    <source>
        <dbReference type="SAM" id="MobiDB-lite"/>
    </source>
</evidence>